<proteinExistence type="predicted"/>
<comment type="caution">
    <text evidence="2">The sequence shown here is derived from an EMBL/GenBank/DDBJ whole genome shotgun (WGS) entry which is preliminary data.</text>
</comment>
<dbReference type="InterPro" id="IPR002048">
    <property type="entry name" value="EF_hand_dom"/>
</dbReference>
<dbReference type="SUPFAM" id="SSF47473">
    <property type="entry name" value="EF-hand"/>
    <property type="match status" value="1"/>
</dbReference>
<evidence type="ECO:0000313" key="3">
    <source>
        <dbReference type="Proteomes" id="UP001189429"/>
    </source>
</evidence>
<dbReference type="EMBL" id="CAUYUJ010019153">
    <property type="protein sequence ID" value="CAK0888955.1"/>
    <property type="molecule type" value="Genomic_DNA"/>
</dbReference>
<dbReference type="Proteomes" id="UP001189429">
    <property type="component" value="Unassembled WGS sequence"/>
</dbReference>
<organism evidence="2 3">
    <name type="scientific">Prorocentrum cordatum</name>
    <dbReference type="NCBI Taxonomy" id="2364126"/>
    <lineage>
        <taxon>Eukaryota</taxon>
        <taxon>Sar</taxon>
        <taxon>Alveolata</taxon>
        <taxon>Dinophyceae</taxon>
        <taxon>Prorocentrales</taxon>
        <taxon>Prorocentraceae</taxon>
        <taxon>Prorocentrum</taxon>
    </lineage>
</organism>
<protein>
    <recommendedName>
        <fullName evidence="1">EF-hand domain-containing protein</fullName>
    </recommendedName>
</protein>
<name>A0ABN9WQH2_9DINO</name>
<gene>
    <name evidence="2" type="ORF">PCOR1329_LOCUS69629</name>
</gene>
<dbReference type="PROSITE" id="PS50222">
    <property type="entry name" value="EF_HAND_2"/>
    <property type="match status" value="1"/>
</dbReference>
<dbReference type="Gene3D" id="1.10.238.10">
    <property type="entry name" value="EF-hand"/>
    <property type="match status" value="1"/>
</dbReference>
<keyword evidence="3" id="KW-1185">Reference proteome</keyword>
<evidence type="ECO:0000259" key="1">
    <source>
        <dbReference type="PROSITE" id="PS50222"/>
    </source>
</evidence>
<evidence type="ECO:0000313" key="2">
    <source>
        <dbReference type="EMBL" id="CAK0888955.1"/>
    </source>
</evidence>
<reference evidence="2" key="1">
    <citation type="submission" date="2023-10" db="EMBL/GenBank/DDBJ databases">
        <authorList>
            <person name="Chen Y."/>
            <person name="Shah S."/>
            <person name="Dougan E. K."/>
            <person name="Thang M."/>
            <person name="Chan C."/>
        </authorList>
    </citation>
    <scope>NUCLEOTIDE SEQUENCE [LARGE SCALE GENOMIC DNA]</scope>
</reference>
<feature type="domain" description="EF-hand" evidence="1">
    <location>
        <begin position="21"/>
        <end position="56"/>
    </location>
</feature>
<sequence length="159" mass="18010">MQSLMPSREQMAIKLNEEEKAFSEELERLCIAVDADRSGFLTRDQFADGINKGRIPLLLHLLGLDQDHVQNFFEVLCSTTADNQVDIKSFVRGCMRLKGPATSFDLQIAISNIADLERNNAREFRNLKRRIDRIERVDAVDVATSQRSSVYVGSSHDPL</sequence>
<accession>A0ABN9WQH2</accession>
<dbReference type="InterPro" id="IPR011992">
    <property type="entry name" value="EF-hand-dom_pair"/>
</dbReference>